<sequence>MDYVKGLYEIVKAPDNTVFDSIIYLTSSCKPFESVSCIQSDLYQIYGNKPAVILFDLLLSNGNEPDRFYKATYDGEKLDLKTLESIQKDEEEESILSLSSVFYRMNFHYLDASALTFKQRKMILKGIVFPFKHKRVSK</sequence>
<protein>
    <submittedName>
        <fullName evidence="1">Type II toxin-antitoxin system RnlB family antitoxin</fullName>
    </submittedName>
</protein>
<dbReference type="Pfam" id="PF15933">
    <property type="entry name" value="RnlB_antitoxin"/>
    <property type="match status" value="1"/>
</dbReference>
<proteinExistence type="predicted"/>
<dbReference type="RefSeq" id="WP_269108251.1">
    <property type="nucleotide sequence ID" value="NZ_CP114067.1"/>
</dbReference>
<geneLocation type="plasmid" evidence="1 2">
    <name>unnamed</name>
</geneLocation>
<keyword evidence="1" id="KW-0614">Plasmid</keyword>
<evidence type="ECO:0000313" key="2">
    <source>
        <dbReference type="Proteomes" id="UP001164713"/>
    </source>
</evidence>
<evidence type="ECO:0000313" key="1">
    <source>
        <dbReference type="EMBL" id="WAT23523.1"/>
    </source>
</evidence>
<reference evidence="1" key="1">
    <citation type="submission" date="2022-12" db="EMBL/GenBank/DDBJ databases">
        <title>Genomic of Bacillus halotolerans.</title>
        <authorList>
            <person name="Xu G."/>
            <person name="Ding Y."/>
        </authorList>
    </citation>
    <scope>NUCLEOTIDE SEQUENCE</scope>
    <source>
        <strain evidence="1">B13</strain>
        <plasmid evidence="1">unnamed</plasmid>
    </source>
</reference>
<dbReference type="EMBL" id="CP114067">
    <property type="protein sequence ID" value="WAT23523.1"/>
    <property type="molecule type" value="Genomic_DNA"/>
</dbReference>
<gene>
    <name evidence="1" type="ORF">O0R52_22335</name>
</gene>
<name>A0ABY7I6B1_9BACI</name>
<accession>A0ABY7I6B1</accession>
<dbReference type="Proteomes" id="UP001164713">
    <property type="component" value="Plasmid unnamed"/>
</dbReference>
<dbReference type="InterPro" id="IPR031834">
    <property type="entry name" value="RnlB/LsoB_antitoxin"/>
</dbReference>
<organism evidence="1 2">
    <name type="scientific">Bacillus halotolerans</name>
    <dbReference type="NCBI Taxonomy" id="260554"/>
    <lineage>
        <taxon>Bacteria</taxon>
        <taxon>Bacillati</taxon>
        <taxon>Bacillota</taxon>
        <taxon>Bacilli</taxon>
        <taxon>Bacillales</taxon>
        <taxon>Bacillaceae</taxon>
        <taxon>Bacillus</taxon>
    </lineage>
</organism>
<keyword evidence="2" id="KW-1185">Reference proteome</keyword>